<feature type="transmembrane region" description="Helical" evidence="1">
    <location>
        <begin position="401"/>
        <end position="422"/>
    </location>
</feature>
<keyword evidence="3" id="KW-1185">Reference proteome</keyword>
<keyword evidence="1" id="KW-0472">Membrane</keyword>
<evidence type="ECO:0008006" key="4">
    <source>
        <dbReference type="Google" id="ProtNLM"/>
    </source>
</evidence>
<gene>
    <name evidence="2" type="ORF">NQZ67_28475</name>
</gene>
<feature type="transmembrane region" description="Helical" evidence="1">
    <location>
        <begin position="202"/>
        <end position="217"/>
    </location>
</feature>
<proteinExistence type="predicted"/>
<keyword evidence="1" id="KW-1133">Transmembrane helix</keyword>
<feature type="transmembrane region" description="Helical" evidence="1">
    <location>
        <begin position="120"/>
        <end position="139"/>
    </location>
</feature>
<feature type="transmembrane region" description="Helical" evidence="1">
    <location>
        <begin position="223"/>
        <end position="239"/>
    </location>
</feature>
<feature type="transmembrane region" description="Helical" evidence="1">
    <location>
        <begin position="178"/>
        <end position="195"/>
    </location>
</feature>
<feature type="transmembrane region" description="Helical" evidence="1">
    <location>
        <begin position="20"/>
        <end position="41"/>
    </location>
</feature>
<organism evidence="2 3">
    <name type="scientific">Paenibacillus soyae</name>
    <dbReference type="NCBI Taxonomy" id="2969249"/>
    <lineage>
        <taxon>Bacteria</taxon>
        <taxon>Bacillati</taxon>
        <taxon>Bacillota</taxon>
        <taxon>Bacilli</taxon>
        <taxon>Bacillales</taxon>
        <taxon>Paenibacillaceae</taxon>
        <taxon>Paenibacillus</taxon>
    </lineage>
</organism>
<dbReference type="RefSeq" id="WP_257452666.1">
    <property type="nucleotide sequence ID" value="NZ_JANIPJ010000034.1"/>
</dbReference>
<feature type="transmembrane region" description="Helical" evidence="1">
    <location>
        <begin position="151"/>
        <end position="172"/>
    </location>
</feature>
<feature type="transmembrane region" description="Helical" evidence="1">
    <location>
        <begin position="434"/>
        <end position="453"/>
    </location>
</feature>
<evidence type="ECO:0000313" key="2">
    <source>
        <dbReference type="EMBL" id="MCR2807819.1"/>
    </source>
</evidence>
<dbReference type="EMBL" id="JANIPJ010000034">
    <property type="protein sequence ID" value="MCR2807819.1"/>
    <property type="molecule type" value="Genomic_DNA"/>
</dbReference>
<name>A0A9X2MVT5_9BACL</name>
<accession>A0A9X2MVT5</accession>
<feature type="transmembrane region" description="Helical" evidence="1">
    <location>
        <begin position="465"/>
        <end position="483"/>
    </location>
</feature>
<feature type="transmembrane region" description="Helical" evidence="1">
    <location>
        <begin position="246"/>
        <end position="266"/>
    </location>
</feature>
<reference evidence="2" key="1">
    <citation type="submission" date="2022-08" db="EMBL/GenBank/DDBJ databases">
        <title>The genomic sequence of strain Paenibacillus sp. SCIV0701.</title>
        <authorList>
            <person name="Zhao H."/>
        </authorList>
    </citation>
    <scope>NUCLEOTIDE SEQUENCE</scope>
    <source>
        <strain evidence="2">SCIV0701</strain>
    </source>
</reference>
<evidence type="ECO:0000313" key="3">
    <source>
        <dbReference type="Proteomes" id="UP001141950"/>
    </source>
</evidence>
<comment type="caution">
    <text evidence="2">The sequence shown here is derived from an EMBL/GenBank/DDBJ whole genome shotgun (WGS) entry which is preliminary data.</text>
</comment>
<evidence type="ECO:0000256" key="1">
    <source>
        <dbReference type="SAM" id="Phobius"/>
    </source>
</evidence>
<dbReference type="AlphaFoldDB" id="A0A9X2MVT5"/>
<keyword evidence="1" id="KW-0812">Transmembrane</keyword>
<protein>
    <recommendedName>
        <fullName evidence="4">Transmembrane protein</fullName>
    </recommendedName>
</protein>
<sequence length="498" mass="54846">MDRFHTGRWTVRWISSFSRFVSPALLAAMLTVAIGSAALFVKPYVGMADNGDFYRILYGNGLYFNAPDYDGQYFGYFVRQYGIMQYFNDNEAALLSSQSLFIRIAVWLNKLLYSPHVFDIRAQGALYLALYTSAVYLLVESVTWKMPRKPGYFVALIAVFMFGDTGYTAYFHSFYGEAVVLIMTMLLAASGLLLCRGRYNDYAMLALFAVSALLLTAAKQQNAPVGVIAGVMGLPLLLIRRKAFRVTAGASLALLLLTGIAVYALIPQEFVNINQYHAMTRGPLLTSGNPEAALAAFGIDEQYAILAGSIYYELYTTVDVQSPILDQSFYGRYGFLPILGYYLAHPAQAVDMLQLAARHAFTIRPEAMGSFELAAGKPFGEHARFFTGYSELKQALWPKTIGFVAIWALAAIGFYAPSFMAAVKSKNMRAAMKLPLVVMIILIGLSSMAVSIIGAGDADLSKHEFLFTVTFDLILFAGLADVIRSRTRARERKGGGEG</sequence>
<dbReference type="Proteomes" id="UP001141950">
    <property type="component" value="Unassembled WGS sequence"/>
</dbReference>